<protein>
    <recommendedName>
        <fullName evidence="7">Core-binding (CB) domain-containing protein</fullName>
    </recommendedName>
</protein>
<evidence type="ECO:0000256" key="2">
    <source>
        <dbReference type="ARBA" id="ARBA00022908"/>
    </source>
</evidence>
<reference evidence="9" key="1">
    <citation type="journal article" date="2019" name="Int. J. Syst. Evol. Microbiol.">
        <title>The Global Catalogue of Microorganisms (GCM) 10K type strain sequencing project: providing services to taxonomists for standard genome sequencing and annotation.</title>
        <authorList>
            <consortium name="The Broad Institute Genomics Platform"/>
            <consortium name="The Broad Institute Genome Sequencing Center for Infectious Disease"/>
            <person name="Wu L."/>
            <person name="Ma J."/>
        </authorList>
    </citation>
    <scope>NUCLEOTIDE SEQUENCE [LARGE SCALE GENOMIC DNA]</scope>
    <source>
        <strain evidence="9">VKM B-3226</strain>
    </source>
</reference>
<keyword evidence="2" id="KW-0229">DNA integration</keyword>
<evidence type="ECO:0000256" key="1">
    <source>
        <dbReference type="ARBA" id="ARBA00008857"/>
    </source>
</evidence>
<proteinExistence type="inferred from homology"/>
<dbReference type="SUPFAM" id="SSF56349">
    <property type="entry name" value="DNA breaking-rejoining enzymes"/>
    <property type="match status" value="1"/>
</dbReference>
<dbReference type="Gene3D" id="1.10.150.130">
    <property type="match status" value="1"/>
</dbReference>
<dbReference type="PROSITE" id="PS51900">
    <property type="entry name" value="CB"/>
    <property type="match status" value="1"/>
</dbReference>
<evidence type="ECO:0000256" key="5">
    <source>
        <dbReference type="PROSITE-ProRule" id="PRU01248"/>
    </source>
</evidence>
<feature type="domain" description="Core-binding (CB)" evidence="7">
    <location>
        <begin position="218"/>
        <end position="302"/>
    </location>
</feature>
<name>A0ABV7RXX1_9RHOB</name>
<comment type="caution">
    <text evidence="8">The sequence shown here is derived from an EMBL/GenBank/DDBJ whole genome shotgun (WGS) entry which is preliminary data.</text>
</comment>
<evidence type="ECO:0000256" key="3">
    <source>
        <dbReference type="ARBA" id="ARBA00023125"/>
    </source>
</evidence>
<keyword evidence="9" id="KW-1185">Reference proteome</keyword>
<dbReference type="InterPro" id="IPR050808">
    <property type="entry name" value="Phage_Integrase"/>
</dbReference>
<dbReference type="EMBL" id="JBHRXE010000018">
    <property type="protein sequence ID" value="MFC3569469.1"/>
    <property type="molecule type" value="Genomic_DNA"/>
</dbReference>
<dbReference type="PANTHER" id="PTHR30629:SF2">
    <property type="entry name" value="PROPHAGE INTEGRASE INTS-RELATED"/>
    <property type="match status" value="1"/>
</dbReference>
<evidence type="ECO:0000256" key="6">
    <source>
        <dbReference type="SAM" id="MobiDB-lite"/>
    </source>
</evidence>
<dbReference type="Gene3D" id="1.10.443.10">
    <property type="entry name" value="Intergrase catalytic core"/>
    <property type="match status" value="1"/>
</dbReference>
<organism evidence="8 9">
    <name type="scientific">Paracoccus simplex</name>
    <dbReference type="NCBI Taxonomy" id="2086346"/>
    <lineage>
        <taxon>Bacteria</taxon>
        <taxon>Pseudomonadati</taxon>
        <taxon>Pseudomonadota</taxon>
        <taxon>Alphaproteobacteria</taxon>
        <taxon>Rhodobacterales</taxon>
        <taxon>Paracoccaceae</taxon>
        <taxon>Paracoccus</taxon>
    </lineage>
</organism>
<evidence type="ECO:0000313" key="9">
    <source>
        <dbReference type="Proteomes" id="UP001595596"/>
    </source>
</evidence>
<accession>A0ABV7RXX1</accession>
<dbReference type="RefSeq" id="WP_379029442.1">
    <property type="nucleotide sequence ID" value="NZ_JBHRXE010000018.1"/>
</dbReference>
<dbReference type="PANTHER" id="PTHR30629">
    <property type="entry name" value="PROPHAGE INTEGRASE"/>
    <property type="match status" value="1"/>
</dbReference>
<gene>
    <name evidence="8" type="ORF">ACFOMP_08400</name>
</gene>
<sequence length="541" mass="60311">MPTPWKHPDSGTYYLFERVPTRLRDAAQGKSVLLLVDGQPCRVKLGQHVKLSLRTKDIATAKERYRDASAALQEHLRVIQQAAEDGPERLTQRQTEAIAGDYYRDLTSQHGNEPGSPKEWDAGLTAVQEPDPTGLERMHGEDADRLLMGRGLAVDDDSRARLLQSMHRAFVQFGEQQVRRGSGDWSPDAKADRFPAFEDGATSTGKPSAVAPDKATGPTLTDLFEAWEKDAKAKGVVDKTTRDFRQKLGDLIAFIGHGRIGDITPQDIVRWTDHLRDDRSLSTKTIGQKYLAVVKRMFSFAKSRAMGLNDPTDGIVVETAKRVVNREKGYTDDEARKVLAAAKAGVGISDKWADHTKRAIRWVPWICAHTGARVTEITQLRREDFQTIDGIPCIRITPEAGSVKTKQFRTVPLHPQLVKDGLLEMVEALPPGPIFHAPGTGPQGTSGRIGWWVKEHAKVSDKDLQPNHAWRHRFKTLCHDHDIAQEWADAIQGHANARAAENYGDRKVKAKHREICKLPFYRIGGDGQDGETPRDVLSEIL</sequence>
<comment type="similarity">
    <text evidence="1">Belongs to the 'phage' integrase family.</text>
</comment>
<keyword evidence="3 5" id="KW-0238">DNA-binding</keyword>
<evidence type="ECO:0000313" key="8">
    <source>
        <dbReference type="EMBL" id="MFC3569469.1"/>
    </source>
</evidence>
<dbReference type="InterPro" id="IPR044068">
    <property type="entry name" value="CB"/>
</dbReference>
<dbReference type="InterPro" id="IPR010998">
    <property type="entry name" value="Integrase_recombinase_N"/>
</dbReference>
<keyword evidence="4" id="KW-0233">DNA recombination</keyword>
<dbReference type="Proteomes" id="UP001595596">
    <property type="component" value="Unassembled WGS sequence"/>
</dbReference>
<dbReference type="InterPro" id="IPR011010">
    <property type="entry name" value="DNA_brk_join_enz"/>
</dbReference>
<feature type="region of interest" description="Disordered" evidence="6">
    <location>
        <begin position="196"/>
        <end position="215"/>
    </location>
</feature>
<evidence type="ECO:0000259" key="7">
    <source>
        <dbReference type="PROSITE" id="PS51900"/>
    </source>
</evidence>
<evidence type="ECO:0000256" key="4">
    <source>
        <dbReference type="ARBA" id="ARBA00023172"/>
    </source>
</evidence>
<dbReference type="InterPro" id="IPR013762">
    <property type="entry name" value="Integrase-like_cat_sf"/>
</dbReference>